<evidence type="ECO:0000256" key="2">
    <source>
        <dbReference type="ARBA" id="ARBA00006824"/>
    </source>
</evidence>
<evidence type="ECO:0000313" key="7">
    <source>
        <dbReference type="Ensembl" id="ENSNMLP00000015074.1"/>
    </source>
</evidence>
<evidence type="ECO:0000256" key="3">
    <source>
        <dbReference type="ARBA" id="ARBA00022692"/>
    </source>
</evidence>
<sequence>MRRTVLKEAARRFPSLANATLYGCMFASGDLVHQLMAKNEQMDWKHTRNVAIVGFCFQGHFNYFWLRALEKHFPGKSVRSLFKNLSLTKVLSAVSVPYVIFLEGKEDVFEDWREKFFNTWKTGLMFWPFMQFLNFALMPPYVRTSFMACCAFVWATFLCFSRQNGDGTAGVALAFIMDPRKTLQDLKEVRKRSKLQKEDFWIHK</sequence>
<keyword evidence="4 6" id="KW-1133">Transmembrane helix</keyword>
<keyword evidence="8" id="KW-1185">Reference proteome</keyword>
<reference evidence="7" key="2">
    <citation type="submission" date="2025-09" db="UniProtKB">
        <authorList>
            <consortium name="Ensembl"/>
        </authorList>
    </citation>
    <scope>IDENTIFICATION</scope>
</reference>
<evidence type="ECO:0000256" key="5">
    <source>
        <dbReference type="ARBA" id="ARBA00023136"/>
    </source>
</evidence>
<feature type="transmembrane region" description="Helical" evidence="6">
    <location>
        <begin position="12"/>
        <end position="29"/>
    </location>
</feature>
<dbReference type="AlphaFoldDB" id="A0A8C6WL08"/>
<dbReference type="PANTHER" id="PTHR11266:SF39">
    <property type="entry name" value="MPV17-LIKE PROTEIN"/>
    <property type="match status" value="1"/>
</dbReference>
<name>A0A8C6WL08_9GOBI</name>
<dbReference type="PROSITE" id="PS51257">
    <property type="entry name" value="PROKAR_LIPOPROTEIN"/>
    <property type="match status" value="1"/>
</dbReference>
<feature type="transmembrane region" description="Helical" evidence="6">
    <location>
        <begin position="49"/>
        <end position="69"/>
    </location>
</feature>
<keyword evidence="5 6" id="KW-0472">Membrane</keyword>
<dbReference type="GO" id="GO:0005739">
    <property type="term" value="C:mitochondrion"/>
    <property type="evidence" value="ECO:0007669"/>
    <property type="project" value="TreeGrafter"/>
</dbReference>
<dbReference type="GO" id="GO:0061668">
    <property type="term" value="P:mitochondrial ribosome assembly"/>
    <property type="evidence" value="ECO:0007669"/>
    <property type="project" value="TreeGrafter"/>
</dbReference>
<dbReference type="PANTHER" id="PTHR11266">
    <property type="entry name" value="PEROXISOMAL MEMBRANE PROTEIN 2, PXMP2 MPV17"/>
    <property type="match status" value="1"/>
</dbReference>
<feature type="transmembrane region" description="Helical" evidence="6">
    <location>
        <begin position="81"/>
        <end position="100"/>
    </location>
</feature>
<evidence type="ECO:0000313" key="8">
    <source>
        <dbReference type="Proteomes" id="UP000694523"/>
    </source>
</evidence>
<keyword evidence="3 6" id="KW-0812">Transmembrane</keyword>
<comment type="similarity">
    <text evidence="2 6">Belongs to the peroxisomal membrane protein PXMP2/4 family.</text>
</comment>
<dbReference type="Proteomes" id="UP000694523">
    <property type="component" value="Unplaced"/>
</dbReference>
<protein>
    <submittedName>
        <fullName evidence="7">Si:dkeyp-72e1.7</fullName>
    </submittedName>
</protein>
<reference evidence="7" key="1">
    <citation type="submission" date="2025-08" db="UniProtKB">
        <authorList>
            <consortium name="Ensembl"/>
        </authorList>
    </citation>
    <scope>IDENTIFICATION</scope>
</reference>
<dbReference type="GO" id="GO:0016020">
    <property type="term" value="C:membrane"/>
    <property type="evidence" value="ECO:0007669"/>
    <property type="project" value="UniProtKB-SubCell"/>
</dbReference>
<accession>A0A8C6WL08</accession>
<evidence type="ECO:0000256" key="4">
    <source>
        <dbReference type="ARBA" id="ARBA00022989"/>
    </source>
</evidence>
<proteinExistence type="inferred from homology"/>
<dbReference type="Pfam" id="PF04117">
    <property type="entry name" value="Mpv17_PMP22"/>
    <property type="match status" value="1"/>
</dbReference>
<evidence type="ECO:0000256" key="1">
    <source>
        <dbReference type="ARBA" id="ARBA00004141"/>
    </source>
</evidence>
<organism evidence="7 8">
    <name type="scientific">Neogobius melanostomus</name>
    <name type="common">round goby</name>
    <dbReference type="NCBI Taxonomy" id="47308"/>
    <lineage>
        <taxon>Eukaryota</taxon>
        <taxon>Metazoa</taxon>
        <taxon>Chordata</taxon>
        <taxon>Craniata</taxon>
        <taxon>Vertebrata</taxon>
        <taxon>Euteleostomi</taxon>
        <taxon>Actinopterygii</taxon>
        <taxon>Neopterygii</taxon>
        <taxon>Teleostei</taxon>
        <taxon>Neoteleostei</taxon>
        <taxon>Acanthomorphata</taxon>
        <taxon>Gobiaria</taxon>
        <taxon>Gobiiformes</taxon>
        <taxon>Gobioidei</taxon>
        <taxon>Gobiidae</taxon>
        <taxon>Benthophilinae</taxon>
        <taxon>Neogobiini</taxon>
        <taxon>Neogobius</taxon>
    </lineage>
</organism>
<evidence type="ECO:0000256" key="6">
    <source>
        <dbReference type="RuleBase" id="RU363053"/>
    </source>
</evidence>
<dbReference type="Ensembl" id="ENSNMLT00000016939.1">
    <property type="protein sequence ID" value="ENSNMLP00000015074.1"/>
    <property type="gene ID" value="ENSNMLG00000010012.1"/>
</dbReference>
<dbReference type="InterPro" id="IPR007248">
    <property type="entry name" value="Mpv17_PMP22"/>
</dbReference>
<comment type="subcellular location">
    <subcellularLocation>
        <location evidence="1">Membrane</location>
        <topology evidence="1">Multi-pass membrane protein</topology>
    </subcellularLocation>
</comment>